<evidence type="ECO:0000256" key="9">
    <source>
        <dbReference type="ARBA" id="ARBA00033006"/>
    </source>
</evidence>
<accession>A0A814H725</accession>
<protein>
    <recommendedName>
        <fullName evidence="3">Guided entry of tail-anchored proteins factor 1</fullName>
    </recommendedName>
    <alternativeName>
        <fullName evidence="8">Tail-anchored protein insertion receptor WRB</fullName>
    </alternativeName>
    <alternativeName>
        <fullName evidence="9">Tryptophan-rich basic protein</fullName>
    </alternativeName>
</protein>
<dbReference type="PANTHER" id="PTHR42650">
    <property type="entry name" value="TAIL-ANCHORED PROTEIN INSERTION RECEPTOR WRB"/>
    <property type="match status" value="1"/>
</dbReference>
<dbReference type="AlphaFoldDB" id="A0A814H725"/>
<dbReference type="Gene3D" id="1.10.287.660">
    <property type="entry name" value="Helix hairpin bin"/>
    <property type="match status" value="1"/>
</dbReference>
<dbReference type="PANTHER" id="PTHR42650:SF1">
    <property type="entry name" value="GUIDED ENTRY OF TAIL-ANCHORED PROTEINS FACTOR 1"/>
    <property type="match status" value="1"/>
</dbReference>
<comment type="subcellular location">
    <subcellularLocation>
        <location evidence="1">Endoplasmic reticulum membrane</location>
        <topology evidence="1">Multi-pass membrane protein</topology>
    </subcellularLocation>
</comment>
<evidence type="ECO:0000256" key="2">
    <source>
        <dbReference type="ARBA" id="ARBA00010799"/>
    </source>
</evidence>
<feature type="transmembrane region" description="Helical" evidence="11">
    <location>
        <begin position="15"/>
        <end position="37"/>
    </location>
</feature>
<evidence type="ECO:0000256" key="8">
    <source>
        <dbReference type="ARBA" id="ARBA00032437"/>
    </source>
</evidence>
<evidence type="ECO:0000256" key="7">
    <source>
        <dbReference type="ARBA" id="ARBA00023136"/>
    </source>
</evidence>
<keyword evidence="5" id="KW-0256">Endoplasmic reticulum</keyword>
<keyword evidence="7 11" id="KW-0472">Membrane</keyword>
<dbReference type="GO" id="GO:0043495">
    <property type="term" value="F:protein-membrane adaptor activity"/>
    <property type="evidence" value="ECO:0007669"/>
    <property type="project" value="TreeGrafter"/>
</dbReference>
<dbReference type="Proteomes" id="UP000663874">
    <property type="component" value="Unassembled WGS sequence"/>
</dbReference>
<dbReference type="GO" id="GO:0005789">
    <property type="term" value="C:endoplasmic reticulum membrane"/>
    <property type="evidence" value="ECO:0007669"/>
    <property type="project" value="UniProtKB-SubCell"/>
</dbReference>
<gene>
    <name evidence="13" type="ORF">FNK824_LOCUS6399</name>
    <name evidence="12" type="ORF">SEV965_LOCUS11075</name>
</gene>
<keyword evidence="10" id="KW-0175">Coiled coil</keyword>
<name>A0A814H725_9BILA</name>
<keyword evidence="6 11" id="KW-1133">Transmembrane helix</keyword>
<evidence type="ECO:0000256" key="11">
    <source>
        <dbReference type="SAM" id="Phobius"/>
    </source>
</evidence>
<dbReference type="EMBL" id="CAJNOU010000469">
    <property type="protein sequence ID" value="CAF1006684.1"/>
    <property type="molecule type" value="Genomic_DNA"/>
</dbReference>
<keyword evidence="4 11" id="KW-0812">Transmembrane</keyword>
<comment type="similarity">
    <text evidence="2">Belongs to the WRB/GET1 family.</text>
</comment>
<feature type="coiled-coil region" evidence="10">
    <location>
        <begin position="47"/>
        <end position="93"/>
    </location>
</feature>
<evidence type="ECO:0000313" key="14">
    <source>
        <dbReference type="Proteomes" id="UP000663889"/>
    </source>
</evidence>
<dbReference type="InterPro" id="IPR029012">
    <property type="entry name" value="Helix_hairpin_bin_sf"/>
</dbReference>
<evidence type="ECO:0000256" key="5">
    <source>
        <dbReference type="ARBA" id="ARBA00022824"/>
    </source>
</evidence>
<feature type="transmembrane region" description="Helical" evidence="11">
    <location>
        <begin position="101"/>
        <end position="122"/>
    </location>
</feature>
<feature type="transmembrane region" description="Helical" evidence="11">
    <location>
        <begin position="142"/>
        <end position="163"/>
    </location>
</feature>
<dbReference type="Pfam" id="PF04420">
    <property type="entry name" value="CHD5"/>
    <property type="match status" value="1"/>
</dbReference>
<proteinExistence type="inferred from homology"/>
<dbReference type="EMBL" id="CAJOBE010000553">
    <property type="protein sequence ID" value="CAF3658368.1"/>
    <property type="molecule type" value="Genomic_DNA"/>
</dbReference>
<comment type="caution">
    <text evidence="12">The sequence shown here is derived from an EMBL/GenBank/DDBJ whole genome shotgun (WGS) entry which is preliminary data.</text>
</comment>
<evidence type="ECO:0000256" key="4">
    <source>
        <dbReference type="ARBA" id="ARBA00022692"/>
    </source>
</evidence>
<evidence type="ECO:0000256" key="10">
    <source>
        <dbReference type="SAM" id="Coils"/>
    </source>
</evidence>
<evidence type="ECO:0000313" key="12">
    <source>
        <dbReference type="EMBL" id="CAF1006684.1"/>
    </source>
</evidence>
<evidence type="ECO:0000256" key="3">
    <source>
        <dbReference type="ARBA" id="ARBA00017951"/>
    </source>
</evidence>
<dbReference type="GO" id="GO:0071816">
    <property type="term" value="P:tail-anchored membrane protein insertion into ER membrane"/>
    <property type="evidence" value="ECO:0007669"/>
    <property type="project" value="InterPro"/>
</dbReference>
<evidence type="ECO:0000256" key="6">
    <source>
        <dbReference type="ARBA" id="ARBA00022989"/>
    </source>
</evidence>
<dbReference type="GO" id="GO:0043529">
    <property type="term" value="C:GET complex"/>
    <property type="evidence" value="ECO:0007669"/>
    <property type="project" value="TreeGrafter"/>
</dbReference>
<sequence length="172" mass="20173">MSLDTLSIPPVNWSLFLFSSLIICLRASASLICSWILNKFYSPSTIIDALNDDLKRITQELKTLSQQDEFAAYTRKERQRTALIERLKNERNNIEIQQKSILNYIRMILNIGTILIMIILTLKSRQHDSIPLFNFAFYRFPLIIWIMALNTFVSTVTDIYLRYRTNKKSTTK</sequence>
<reference evidence="12" key="1">
    <citation type="submission" date="2021-02" db="EMBL/GenBank/DDBJ databases">
        <authorList>
            <person name="Nowell W R."/>
        </authorList>
    </citation>
    <scope>NUCLEOTIDE SEQUENCE</scope>
</reference>
<dbReference type="InterPro" id="IPR028945">
    <property type="entry name" value="Get1"/>
</dbReference>
<dbReference type="Proteomes" id="UP000663889">
    <property type="component" value="Unassembled WGS sequence"/>
</dbReference>
<organism evidence="12 14">
    <name type="scientific">Rotaria sordida</name>
    <dbReference type="NCBI Taxonomy" id="392033"/>
    <lineage>
        <taxon>Eukaryota</taxon>
        <taxon>Metazoa</taxon>
        <taxon>Spiralia</taxon>
        <taxon>Gnathifera</taxon>
        <taxon>Rotifera</taxon>
        <taxon>Eurotatoria</taxon>
        <taxon>Bdelloidea</taxon>
        <taxon>Philodinida</taxon>
        <taxon>Philodinidae</taxon>
        <taxon>Rotaria</taxon>
    </lineage>
</organism>
<evidence type="ECO:0000313" key="13">
    <source>
        <dbReference type="EMBL" id="CAF3658368.1"/>
    </source>
</evidence>
<evidence type="ECO:0000256" key="1">
    <source>
        <dbReference type="ARBA" id="ARBA00004477"/>
    </source>
</evidence>